<feature type="transmembrane region" description="Helical" evidence="1">
    <location>
        <begin position="185"/>
        <end position="204"/>
    </location>
</feature>
<dbReference type="eggNOG" id="ENOG502TH7S">
    <property type="taxonomic scope" value="Eukaryota"/>
</dbReference>
<evidence type="ECO:0000313" key="3">
    <source>
        <dbReference type="Proteomes" id="UP000008281"/>
    </source>
</evidence>
<dbReference type="OMA" id="IAMIPSK"/>
<dbReference type="HOGENOM" id="CLU_059075_0_0_1"/>
<dbReference type="CTD" id="9838968"/>
<organism evidence="3">
    <name type="scientific">Caenorhabditis remanei</name>
    <name type="common">Caenorhabditis vulgaris</name>
    <dbReference type="NCBI Taxonomy" id="31234"/>
    <lineage>
        <taxon>Eukaryota</taxon>
        <taxon>Metazoa</taxon>
        <taxon>Ecdysozoa</taxon>
        <taxon>Nematoda</taxon>
        <taxon>Chromadorea</taxon>
        <taxon>Rhabditida</taxon>
        <taxon>Rhabditina</taxon>
        <taxon>Rhabditomorpha</taxon>
        <taxon>Rhabditoidea</taxon>
        <taxon>Rhabditidae</taxon>
        <taxon>Peloderinae</taxon>
        <taxon>Caenorhabditis</taxon>
    </lineage>
</organism>
<accession>E3LL27</accession>
<dbReference type="RefSeq" id="XP_003115452.2">
    <property type="nucleotide sequence ID" value="XM_003115404.2"/>
</dbReference>
<dbReference type="Proteomes" id="UP000008281">
    <property type="component" value="Unassembled WGS sequence"/>
</dbReference>
<feature type="transmembrane region" description="Helical" evidence="1">
    <location>
        <begin position="157"/>
        <end position="179"/>
    </location>
</feature>
<evidence type="ECO:0000313" key="2">
    <source>
        <dbReference type="EMBL" id="EFO99939.1"/>
    </source>
</evidence>
<proteinExistence type="predicted"/>
<keyword evidence="1" id="KW-0472">Membrane</keyword>
<sequence>MFKFIKFFNLGSYLVHCQFIIFCTACINNSVLSIRAVLVIIITFDRTLAVFLPITYRKSRQNISNSVIVVLVLCYPIVCNIVLWIICDYSYEFVPGCVSSGCLMNQCYVRYTLSFEVVTHSIIASISLLLAIKLFIWNHCTKSSKSKDIERANYIALIDAFIIIVFDIIPTTAIAMIPSKTWEDYGSPFICLRMCGYAIEGFLVRKALKRRKGMVSNFNNSTSRVV</sequence>
<dbReference type="EMBL" id="DS268410">
    <property type="protein sequence ID" value="EFO99939.1"/>
    <property type="molecule type" value="Genomic_DNA"/>
</dbReference>
<keyword evidence="3" id="KW-1185">Reference proteome</keyword>
<feature type="transmembrane region" description="Helical" evidence="1">
    <location>
        <begin position="66"/>
        <end position="86"/>
    </location>
</feature>
<dbReference type="GeneID" id="9838968"/>
<dbReference type="KEGG" id="crq:GCK72_019494"/>
<dbReference type="InterPro" id="IPR019420">
    <property type="entry name" value="7TM_GPCR_serpentine_rcpt_Srbc"/>
</dbReference>
<reference evidence="2" key="1">
    <citation type="submission" date="2007-07" db="EMBL/GenBank/DDBJ databases">
        <title>PCAP assembly of the Caenorhabditis remanei genome.</title>
        <authorList>
            <consortium name="The Caenorhabditis remanei Sequencing Consortium"/>
            <person name="Wilson R.K."/>
        </authorList>
    </citation>
    <scope>NUCLEOTIDE SEQUENCE [LARGE SCALE GENOMIC DNA]</scope>
    <source>
        <strain evidence="2">PB4641</strain>
    </source>
</reference>
<evidence type="ECO:0008006" key="4">
    <source>
        <dbReference type="Google" id="ProtNLM"/>
    </source>
</evidence>
<evidence type="ECO:0000256" key="1">
    <source>
        <dbReference type="SAM" id="Phobius"/>
    </source>
</evidence>
<dbReference type="PANTHER" id="PTHR10664:SF20">
    <property type="entry name" value="SERPENTINE RECEPTOR, CLASS BC (CLASS B-LIKE)"/>
    <property type="match status" value="1"/>
</dbReference>
<keyword evidence="1" id="KW-1133">Transmembrane helix</keyword>
<dbReference type="PANTHER" id="PTHR10664">
    <property type="entry name" value="SERPENTINE RECEPTOR-C.ELEGANS"/>
    <property type="match status" value="1"/>
</dbReference>
<name>E3LL27_CAERE</name>
<protein>
    <recommendedName>
        <fullName evidence="4">G-protein coupled receptors family 1 profile domain-containing protein</fullName>
    </recommendedName>
</protein>
<dbReference type="AlphaFoldDB" id="E3LL27"/>
<dbReference type="Pfam" id="PF10316">
    <property type="entry name" value="7TM_GPCR_Srbc"/>
    <property type="match status" value="1"/>
</dbReference>
<feature type="transmembrane region" description="Helical" evidence="1">
    <location>
        <begin position="117"/>
        <end position="136"/>
    </location>
</feature>
<dbReference type="InParanoid" id="E3LL27"/>
<gene>
    <name evidence="2" type="ORF">CRE_19010</name>
</gene>
<keyword evidence="1" id="KW-0812">Transmembrane</keyword>